<dbReference type="Gene3D" id="1.10.10.10">
    <property type="entry name" value="Winged helix-like DNA-binding domain superfamily/Winged helix DNA-binding domain"/>
    <property type="match status" value="1"/>
</dbReference>
<evidence type="ECO:0000313" key="2">
    <source>
        <dbReference type="EMBL" id="ASY66350.1"/>
    </source>
</evidence>
<dbReference type="KEGG" id="esj:SJ05684_b53680"/>
<proteinExistence type="predicted"/>
<keyword evidence="3" id="KW-1185">Reference proteome</keyword>
<name>A0A249PK78_9HYPH</name>
<dbReference type="PANTHER" id="PTHR30514:SF18">
    <property type="entry name" value="RPIR-FAMILY TRANSCRIPTIONAL REGULATOR"/>
    <property type="match status" value="1"/>
</dbReference>
<dbReference type="InterPro" id="IPR036388">
    <property type="entry name" value="WH-like_DNA-bd_sf"/>
</dbReference>
<keyword evidence="2" id="KW-0614">Plasmid</keyword>
<dbReference type="InterPro" id="IPR047640">
    <property type="entry name" value="RpiR-like"/>
</dbReference>
<protein>
    <submittedName>
        <fullName evidence="2">Putative transcriptional regulator of the myo-inositol catabolic operon</fullName>
    </submittedName>
</protein>
<reference evidence="2 3" key="1">
    <citation type="submission" date="2017-08" db="EMBL/GenBank/DDBJ databases">
        <title>Multipartite genome sequences of Sinorhizobium species nodulating soybeans.</title>
        <authorList>
            <person name="Tian C.F."/>
        </authorList>
    </citation>
    <scope>NUCLEOTIDE SEQUENCE [LARGE SCALE GENOMIC DNA]</scope>
    <source>
        <strain evidence="2 3">CCBAU 05684</strain>
        <plasmid evidence="3">psj05684b</plasmid>
    </source>
</reference>
<dbReference type="AlphaFoldDB" id="A0A249PK78"/>
<sequence length="105" mass="11364">MRGPNEDAPPSSLSELKSMIASRQLEFPDQLERVVRCALVTPELIAFGSSNSVALACSVSPTTVVRLAGFLGFENFRDLRTLFREHLRRRAARASASGSATGLAE</sequence>
<dbReference type="PROSITE" id="PS51071">
    <property type="entry name" value="HTH_RPIR"/>
    <property type="match status" value="1"/>
</dbReference>
<dbReference type="PANTHER" id="PTHR30514">
    <property type="entry name" value="GLUCOKINASE"/>
    <property type="match status" value="1"/>
</dbReference>
<evidence type="ECO:0000259" key="1">
    <source>
        <dbReference type="PROSITE" id="PS51071"/>
    </source>
</evidence>
<organism evidence="2 3">
    <name type="scientific">Sinorhizobium sojae CCBAU 05684</name>
    <dbReference type="NCBI Taxonomy" id="716928"/>
    <lineage>
        <taxon>Bacteria</taxon>
        <taxon>Pseudomonadati</taxon>
        <taxon>Pseudomonadota</taxon>
        <taxon>Alphaproteobacteria</taxon>
        <taxon>Hyphomicrobiales</taxon>
        <taxon>Rhizobiaceae</taxon>
        <taxon>Sinorhizobium/Ensifer group</taxon>
        <taxon>Sinorhizobium</taxon>
    </lineage>
</organism>
<dbReference type="EMBL" id="CP023068">
    <property type="protein sequence ID" value="ASY66350.1"/>
    <property type="molecule type" value="Genomic_DNA"/>
</dbReference>
<dbReference type="STRING" id="716928.GCA_000261485_05026"/>
<gene>
    <name evidence="2" type="ORF">SJ05684_b53680</name>
</gene>
<dbReference type="SUPFAM" id="SSF46689">
    <property type="entry name" value="Homeodomain-like"/>
    <property type="match status" value="1"/>
</dbReference>
<feature type="domain" description="HTH rpiR-type" evidence="1">
    <location>
        <begin position="14"/>
        <end position="90"/>
    </location>
</feature>
<accession>A0A249PK78</accession>
<evidence type="ECO:0000313" key="3">
    <source>
        <dbReference type="Proteomes" id="UP000217211"/>
    </source>
</evidence>
<dbReference type="Proteomes" id="UP000217211">
    <property type="component" value="Plasmid pSJ05684b"/>
</dbReference>
<dbReference type="GO" id="GO:0003700">
    <property type="term" value="F:DNA-binding transcription factor activity"/>
    <property type="evidence" value="ECO:0007669"/>
    <property type="project" value="InterPro"/>
</dbReference>
<geneLocation type="plasmid" evidence="3">
    <name>psj05684b</name>
</geneLocation>
<dbReference type="Pfam" id="PF01418">
    <property type="entry name" value="HTH_6"/>
    <property type="match status" value="1"/>
</dbReference>
<dbReference type="GO" id="GO:0003677">
    <property type="term" value="F:DNA binding"/>
    <property type="evidence" value="ECO:0007669"/>
    <property type="project" value="InterPro"/>
</dbReference>
<dbReference type="GO" id="GO:0097367">
    <property type="term" value="F:carbohydrate derivative binding"/>
    <property type="evidence" value="ECO:0007669"/>
    <property type="project" value="InterPro"/>
</dbReference>
<dbReference type="InterPro" id="IPR009057">
    <property type="entry name" value="Homeodomain-like_sf"/>
</dbReference>
<dbReference type="InterPro" id="IPR000281">
    <property type="entry name" value="HTH_RpiR"/>
</dbReference>